<dbReference type="Gene3D" id="1.10.287.950">
    <property type="entry name" value="Methyl-accepting chemotaxis protein"/>
    <property type="match status" value="1"/>
</dbReference>
<dbReference type="RefSeq" id="WP_322473160.1">
    <property type="nucleotide sequence ID" value="NZ_JBHRZG010000001.1"/>
</dbReference>
<proteinExistence type="predicted"/>
<dbReference type="SUPFAM" id="SSF58104">
    <property type="entry name" value="Methyl-accepting chemotaxis protein (MCP) signaling domain"/>
    <property type="match status" value="1"/>
</dbReference>
<keyword evidence="2 6" id="KW-0812">Transmembrane</keyword>
<dbReference type="EMBL" id="JBHRZG010000001">
    <property type="protein sequence ID" value="MFC3831366.1"/>
    <property type="molecule type" value="Genomic_DNA"/>
</dbReference>
<dbReference type="Gene3D" id="3.40.1710.10">
    <property type="entry name" value="abc type-2 transporter like domain"/>
    <property type="match status" value="1"/>
</dbReference>
<dbReference type="InterPro" id="IPR051328">
    <property type="entry name" value="T7SS_ABC-Transporter"/>
</dbReference>
<dbReference type="Pfam" id="PF12698">
    <property type="entry name" value="ABC2_membrane_3"/>
    <property type="match status" value="1"/>
</dbReference>
<protein>
    <submittedName>
        <fullName evidence="8">YhgE/Pip domain-containing protein</fullName>
    </submittedName>
</protein>
<feature type="transmembrane region" description="Helical" evidence="6">
    <location>
        <begin position="751"/>
        <end position="773"/>
    </location>
</feature>
<evidence type="ECO:0000256" key="4">
    <source>
        <dbReference type="ARBA" id="ARBA00023136"/>
    </source>
</evidence>
<feature type="transmembrane region" description="Helical" evidence="6">
    <location>
        <begin position="906"/>
        <end position="924"/>
    </location>
</feature>
<accession>A0ABV7Z1R1</accession>
<dbReference type="InterPro" id="IPR017500">
    <property type="entry name" value="Phage_infect_YhgE_N"/>
</dbReference>
<feature type="compositionally biased region" description="Basic and acidic residues" evidence="5">
    <location>
        <begin position="964"/>
        <end position="973"/>
    </location>
</feature>
<evidence type="ECO:0000256" key="1">
    <source>
        <dbReference type="ARBA" id="ARBA00004141"/>
    </source>
</evidence>
<evidence type="ECO:0000259" key="7">
    <source>
        <dbReference type="Pfam" id="PF12698"/>
    </source>
</evidence>
<dbReference type="InterPro" id="IPR017501">
    <property type="entry name" value="Phage_infect_YhgE_C"/>
</dbReference>
<organism evidence="8 9">
    <name type="scientific">Deinococcus rufus</name>
    <dbReference type="NCBI Taxonomy" id="2136097"/>
    <lineage>
        <taxon>Bacteria</taxon>
        <taxon>Thermotogati</taxon>
        <taxon>Deinococcota</taxon>
        <taxon>Deinococci</taxon>
        <taxon>Deinococcales</taxon>
        <taxon>Deinococcaceae</taxon>
        <taxon>Deinococcus</taxon>
    </lineage>
</organism>
<keyword evidence="9" id="KW-1185">Reference proteome</keyword>
<name>A0ABV7Z1R1_9DEIO</name>
<feature type="region of interest" description="Disordered" evidence="5">
    <location>
        <begin position="496"/>
        <end position="519"/>
    </location>
</feature>
<evidence type="ECO:0000256" key="3">
    <source>
        <dbReference type="ARBA" id="ARBA00022989"/>
    </source>
</evidence>
<evidence type="ECO:0000256" key="5">
    <source>
        <dbReference type="SAM" id="MobiDB-lite"/>
    </source>
</evidence>
<reference evidence="9" key="1">
    <citation type="journal article" date="2019" name="Int. J. Syst. Evol. Microbiol.">
        <title>The Global Catalogue of Microorganisms (GCM) 10K type strain sequencing project: providing services to taxonomists for standard genome sequencing and annotation.</title>
        <authorList>
            <consortium name="The Broad Institute Genomics Platform"/>
            <consortium name="The Broad Institute Genome Sequencing Center for Infectious Disease"/>
            <person name="Wu L."/>
            <person name="Ma J."/>
        </authorList>
    </citation>
    <scope>NUCLEOTIDE SEQUENCE [LARGE SCALE GENOMIC DNA]</scope>
    <source>
        <strain evidence="9">CCTCC AB 2017081</strain>
    </source>
</reference>
<evidence type="ECO:0000313" key="8">
    <source>
        <dbReference type="EMBL" id="MFC3831366.1"/>
    </source>
</evidence>
<comment type="subcellular location">
    <subcellularLocation>
        <location evidence="1">Membrane</location>
        <topology evidence="1">Multi-pass membrane protein</topology>
    </subcellularLocation>
</comment>
<feature type="transmembrane region" description="Helical" evidence="6">
    <location>
        <begin position="793"/>
        <end position="813"/>
    </location>
</feature>
<feature type="region of interest" description="Disordered" evidence="5">
    <location>
        <begin position="946"/>
        <end position="973"/>
    </location>
</feature>
<feature type="transmembrane region" description="Helical" evidence="6">
    <location>
        <begin position="852"/>
        <end position="871"/>
    </location>
</feature>
<evidence type="ECO:0000256" key="2">
    <source>
        <dbReference type="ARBA" id="ARBA00022692"/>
    </source>
</evidence>
<feature type="domain" description="ABC-2 type transporter transmembrane" evidence="7">
    <location>
        <begin position="41"/>
        <end position="160"/>
    </location>
</feature>
<keyword evidence="4 6" id="KW-0472">Membrane</keyword>
<sequence>MPSRAPLRLHTLLDDYRRLSSAERRLWRWPMMWVSAAAITAVPLAYATIYLSSALDPYGHLENLPVALVDLDAGTVSDGTTYRLGQEVVRDLTRTPSFRYTTYSTEQAAHDAVRRGDAYFALVIPKTFSAHAVAGSSADHGTLNFYVAEGSNYFASRVAATFASTLADDLNATLGETRWTVVQRTLAQAQRDLTGLRDATGRLTEGASQLKIGTRQLAYSAGTLATGARSAAGGGQELVTGATELSGAVTRLTDGSAALGRGLKTLNAAVPTAESLAPLTAGSARVASGAGALAGSLDSLAGGAQTVAGGARSAADGARQLAQGSGTLATTLPDVQDGVGQLAEGAGRLAESAQAASNGAAQLATGSSQIAERLPALQTTLDGLSGRATQLAASASRLDTAARQLTQPVTPLSVQLPALNTGVTQATASARQFAASASTFSQTMAAMNVSLRSQLLVPQVVREDVATLTAQAERVRTESVALRTRLEQLGTPLRRAVGTPVSAPAPAGPRLPGVGQTSEAATDLATALTAARDSAASTVQAAGALESDATRLAETLRDLAGGADTLATQAGTARSGLSGAVQGAQTISGSATALARGLQDVQQGAATLADRTTQAAAGARSVQTGAATVQTGVASLVDGTAKLRTGLGEITRQLPAQDDLNAVKGGARTLAASSETLGQGLTRVATGADKLQAGADDVNAGAGRLLDGLTALQAKIPTRVDALTGDPQGLSVSVTPDIQTFAAVKNNGAAFAPYFMALSLWVGVTLTTFIFPYQQLPRSGRRSSQLARVLRKAAAPAVLVTVQALLVVLGVHLLGVDFLHPGQVVLTAVASSMTFLMMVLALIVCFGAAGRLLALILLVLQLAASGGSYPVEVAPRVFQVIHDWLPVTQSVGAFRHALSGAFEGRYPTFMLILLALFIGSLAFAQLGRRRWEFVADQDFRPLISAPITSRDVPPDPYIDAPTPEELKDRTVDG</sequence>
<evidence type="ECO:0000256" key="6">
    <source>
        <dbReference type="SAM" id="Phobius"/>
    </source>
</evidence>
<evidence type="ECO:0000313" key="9">
    <source>
        <dbReference type="Proteomes" id="UP001595803"/>
    </source>
</evidence>
<gene>
    <name evidence="8" type="ORF">ACFOSB_00640</name>
</gene>
<dbReference type="Proteomes" id="UP001595803">
    <property type="component" value="Unassembled WGS sequence"/>
</dbReference>
<dbReference type="NCBIfam" id="TIGR03061">
    <property type="entry name" value="pip_yhgE_Nterm"/>
    <property type="match status" value="1"/>
</dbReference>
<comment type="caution">
    <text evidence="8">The sequence shown here is derived from an EMBL/GenBank/DDBJ whole genome shotgun (WGS) entry which is preliminary data.</text>
</comment>
<feature type="transmembrane region" description="Helical" evidence="6">
    <location>
        <begin position="825"/>
        <end position="845"/>
    </location>
</feature>
<dbReference type="PANTHER" id="PTHR43077:SF10">
    <property type="entry name" value="TRANSPORT PERMEASE PROTEIN"/>
    <property type="match status" value="1"/>
</dbReference>
<dbReference type="NCBIfam" id="TIGR03062">
    <property type="entry name" value="pip_yhgE_Cterm"/>
    <property type="match status" value="1"/>
</dbReference>
<keyword evidence="3 6" id="KW-1133">Transmembrane helix</keyword>
<dbReference type="PANTHER" id="PTHR43077">
    <property type="entry name" value="TRANSPORT PERMEASE YVFS-RELATED"/>
    <property type="match status" value="1"/>
</dbReference>
<dbReference type="InterPro" id="IPR013525">
    <property type="entry name" value="ABC2_TM"/>
</dbReference>
<feature type="transmembrane region" description="Helical" evidence="6">
    <location>
        <begin position="26"/>
        <end position="46"/>
    </location>
</feature>